<organism evidence="1 2">
    <name type="scientific">Grifola frondosa</name>
    <name type="common">Maitake</name>
    <name type="synonym">Polyporus frondosus</name>
    <dbReference type="NCBI Taxonomy" id="5627"/>
    <lineage>
        <taxon>Eukaryota</taxon>
        <taxon>Fungi</taxon>
        <taxon>Dikarya</taxon>
        <taxon>Basidiomycota</taxon>
        <taxon>Agaricomycotina</taxon>
        <taxon>Agaricomycetes</taxon>
        <taxon>Polyporales</taxon>
        <taxon>Grifolaceae</taxon>
        <taxon>Grifola</taxon>
    </lineage>
</organism>
<accession>A0A1C7M711</accession>
<dbReference type="Proteomes" id="UP000092993">
    <property type="component" value="Unassembled WGS sequence"/>
</dbReference>
<protein>
    <submittedName>
        <fullName evidence="1">Uncharacterized protein</fullName>
    </submittedName>
</protein>
<gene>
    <name evidence="1" type="ORF">A0H81_08027</name>
</gene>
<reference evidence="1 2" key="1">
    <citation type="submission" date="2016-03" db="EMBL/GenBank/DDBJ databases">
        <title>Whole genome sequencing of Grifola frondosa 9006-11.</title>
        <authorList>
            <person name="Min B."/>
            <person name="Park H."/>
            <person name="Kim J.-G."/>
            <person name="Cho H."/>
            <person name="Oh Y.-L."/>
            <person name="Kong W.-S."/>
            <person name="Choi I.-G."/>
        </authorList>
    </citation>
    <scope>NUCLEOTIDE SEQUENCE [LARGE SCALE GENOMIC DNA]</scope>
    <source>
        <strain evidence="1 2">9006-11</strain>
    </source>
</reference>
<evidence type="ECO:0000313" key="2">
    <source>
        <dbReference type="Proteomes" id="UP000092993"/>
    </source>
</evidence>
<dbReference type="EMBL" id="LUGG01000009">
    <property type="protein sequence ID" value="OBZ72317.1"/>
    <property type="molecule type" value="Genomic_DNA"/>
</dbReference>
<keyword evidence="2" id="KW-1185">Reference proteome</keyword>
<proteinExistence type="predicted"/>
<comment type="caution">
    <text evidence="1">The sequence shown here is derived from an EMBL/GenBank/DDBJ whole genome shotgun (WGS) entry which is preliminary data.</text>
</comment>
<name>A0A1C7M711_GRIFR</name>
<dbReference type="AlphaFoldDB" id="A0A1C7M711"/>
<sequence>MRRGITLNLACAQGLLGNSARFLEERLGKTRVSSYPPHDLFRWSVRPVSEVFLTTLKSRKYQSEVSVESRSFRIVTIWRNYSVLVNQK</sequence>
<evidence type="ECO:0000313" key="1">
    <source>
        <dbReference type="EMBL" id="OBZ72317.1"/>
    </source>
</evidence>